<dbReference type="EMBL" id="JARKIE010000008">
    <property type="protein sequence ID" value="KAJ7705506.1"/>
    <property type="molecule type" value="Genomic_DNA"/>
</dbReference>
<proteinExistence type="predicted"/>
<sequence>MSFCPPSIQSLNSSFDSAQDWLQVPDVDSSLPYTEFKYRLWLTRYAMLSRIESPPAHQARELTRASWLGVVAGDGADKNPWLWLWEDGDEEFIKGLRPFGDYTKGFPEMDWVDACQALELIFLLKLECTSWHGLSWRGRGRRGAEIAKASTH</sequence>
<reference evidence="1" key="1">
    <citation type="submission" date="2023-03" db="EMBL/GenBank/DDBJ databases">
        <title>Massive genome expansion in bonnet fungi (Mycena s.s.) driven by repeated elements and novel gene families across ecological guilds.</title>
        <authorList>
            <consortium name="Lawrence Berkeley National Laboratory"/>
            <person name="Harder C.B."/>
            <person name="Miyauchi S."/>
            <person name="Viragh M."/>
            <person name="Kuo A."/>
            <person name="Thoen E."/>
            <person name="Andreopoulos B."/>
            <person name="Lu D."/>
            <person name="Skrede I."/>
            <person name="Drula E."/>
            <person name="Henrissat B."/>
            <person name="Morin E."/>
            <person name="Kohler A."/>
            <person name="Barry K."/>
            <person name="LaButti K."/>
            <person name="Morin E."/>
            <person name="Salamov A."/>
            <person name="Lipzen A."/>
            <person name="Mereny Z."/>
            <person name="Hegedus B."/>
            <person name="Baldrian P."/>
            <person name="Stursova M."/>
            <person name="Weitz H."/>
            <person name="Taylor A."/>
            <person name="Grigoriev I.V."/>
            <person name="Nagy L.G."/>
            <person name="Martin F."/>
            <person name="Kauserud H."/>
        </authorList>
    </citation>
    <scope>NUCLEOTIDE SEQUENCE</scope>
    <source>
        <strain evidence="1">CBHHK067</strain>
    </source>
</reference>
<dbReference type="Proteomes" id="UP001221757">
    <property type="component" value="Unassembled WGS sequence"/>
</dbReference>
<protein>
    <submittedName>
        <fullName evidence="1">Uncharacterized protein</fullName>
    </submittedName>
</protein>
<comment type="caution">
    <text evidence="1">The sequence shown here is derived from an EMBL/GenBank/DDBJ whole genome shotgun (WGS) entry which is preliminary data.</text>
</comment>
<evidence type="ECO:0000313" key="2">
    <source>
        <dbReference type="Proteomes" id="UP001221757"/>
    </source>
</evidence>
<keyword evidence="2" id="KW-1185">Reference proteome</keyword>
<name>A0AAD7GUG5_MYCRO</name>
<organism evidence="1 2">
    <name type="scientific">Mycena rosella</name>
    <name type="common">Pink bonnet</name>
    <name type="synonym">Agaricus rosellus</name>
    <dbReference type="NCBI Taxonomy" id="1033263"/>
    <lineage>
        <taxon>Eukaryota</taxon>
        <taxon>Fungi</taxon>
        <taxon>Dikarya</taxon>
        <taxon>Basidiomycota</taxon>
        <taxon>Agaricomycotina</taxon>
        <taxon>Agaricomycetes</taxon>
        <taxon>Agaricomycetidae</taxon>
        <taxon>Agaricales</taxon>
        <taxon>Marasmiineae</taxon>
        <taxon>Mycenaceae</taxon>
        <taxon>Mycena</taxon>
    </lineage>
</organism>
<evidence type="ECO:0000313" key="1">
    <source>
        <dbReference type="EMBL" id="KAJ7705506.1"/>
    </source>
</evidence>
<dbReference type="AlphaFoldDB" id="A0AAD7GUG5"/>
<gene>
    <name evidence="1" type="ORF">B0H17DRAFT_1193175</name>
</gene>
<accession>A0AAD7GUG5</accession>